<reference evidence="13" key="1">
    <citation type="journal article" date="2014" name="Int. J. Syst. Evol. Microbiol.">
        <title>Complete genome sequence of Corynebacterium casei LMG S-19264T (=DSM 44701T), isolated from a smear-ripened cheese.</title>
        <authorList>
            <consortium name="US DOE Joint Genome Institute (JGI-PGF)"/>
            <person name="Walter F."/>
            <person name="Albersmeier A."/>
            <person name="Kalinowski J."/>
            <person name="Ruckert C."/>
        </authorList>
    </citation>
    <scope>NUCLEOTIDE SEQUENCE</scope>
    <source>
        <strain evidence="13">CGMCC 1.12181</strain>
    </source>
</reference>
<dbReference type="GO" id="GO:0009252">
    <property type="term" value="P:peptidoglycan biosynthetic process"/>
    <property type="evidence" value="ECO:0007669"/>
    <property type="project" value="UniProtKB-UniRule"/>
</dbReference>
<dbReference type="InterPro" id="IPR004101">
    <property type="entry name" value="Mur_ligase_C"/>
</dbReference>
<dbReference type="EMBL" id="BMEO01000009">
    <property type="protein sequence ID" value="GGF98700.1"/>
    <property type="molecule type" value="Genomic_DNA"/>
</dbReference>
<evidence type="ECO:0000259" key="11">
    <source>
        <dbReference type="Pfam" id="PF02875"/>
    </source>
</evidence>
<dbReference type="Pfam" id="PF02875">
    <property type="entry name" value="Mur_ligase_C"/>
    <property type="match status" value="1"/>
</dbReference>
<dbReference type="Proteomes" id="UP000605253">
    <property type="component" value="Unassembled WGS sequence"/>
</dbReference>
<keyword evidence="9" id="KW-0460">Magnesium</keyword>
<dbReference type="GO" id="GO:0071555">
    <property type="term" value="P:cell wall organization"/>
    <property type="evidence" value="ECO:0007669"/>
    <property type="project" value="UniProtKB-KW"/>
</dbReference>
<evidence type="ECO:0000256" key="7">
    <source>
        <dbReference type="ARBA" id="ARBA00023306"/>
    </source>
</evidence>
<dbReference type="Gene3D" id="3.90.190.20">
    <property type="entry name" value="Mur ligase, C-terminal domain"/>
    <property type="match status" value="1"/>
</dbReference>
<dbReference type="GO" id="GO:0005524">
    <property type="term" value="F:ATP binding"/>
    <property type="evidence" value="ECO:0007669"/>
    <property type="project" value="UniProtKB-UniRule"/>
</dbReference>
<dbReference type="SUPFAM" id="SSF53244">
    <property type="entry name" value="MurD-like peptide ligases, peptide-binding domain"/>
    <property type="match status" value="1"/>
</dbReference>
<evidence type="ECO:0000256" key="9">
    <source>
        <dbReference type="HAMAP-Rule" id="MF_02020"/>
    </source>
</evidence>
<keyword evidence="4 9" id="KW-0067">ATP-binding</keyword>
<name>A0A917FSP6_9GAMM</name>
<comment type="caution">
    <text evidence="13">The sequence shown here is derived from an EMBL/GenBank/DDBJ whole genome shotgun (WGS) entry which is preliminary data.</text>
</comment>
<dbReference type="GO" id="GO:0051301">
    <property type="term" value="P:cell division"/>
    <property type="evidence" value="ECO:0007669"/>
    <property type="project" value="UniProtKB-KW"/>
</dbReference>
<evidence type="ECO:0000313" key="13">
    <source>
        <dbReference type="EMBL" id="GGF98700.1"/>
    </source>
</evidence>
<keyword evidence="7 9" id="KW-0131">Cell cycle</keyword>
<organism evidence="13 14">
    <name type="scientific">Marinicella pacifica</name>
    <dbReference type="NCBI Taxonomy" id="1171543"/>
    <lineage>
        <taxon>Bacteria</taxon>
        <taxon>Pseudomonadati</taxon>
        <taxon>Pseudomonadota</taxon>
        <taxon>Gammaproteobacteria</taxon>
        <taxon>Lysobacterales</taxon>
        <taxon>Marinicellaceae</taxon>
        <taxon>Marinicella</taxon>
    </lineage>
</organism>
<dbReference type="AlphaFoldDB" id="A0A917FSP6"/>
<sequence>MKIHILGIGGTFMGGLAAIARQLGHDVTGSDQKIYPPMSTQLEQMAINVHEGYDNTPLHSQPDLVLVGNVMSRGMEAVEYILNENLNYQSGPQWLGETVLKHKTVYAVAGTHGKTTTASMLAWILTDQGIDPGFLIGGVSPHFDSSARLTDSAHFVIEADEYDSAFFDKRAKFVHYHSDVLILNNLEYDHADIYPDLTAIQTQFHHLVRTVPGNGEIIVNADDPHVKTVLDMGCWTDLVSFGSGPHADFWVMPLGDNPSHFSIQNSTDQLAEVRWNVSGKHNQMNALAAILAATRAGVSIAAAADSLCRYENVKRRMELVGESGGVRVFDDFAHHPTAIETTLSGRRPHVHGRLIAVVEPRSNSMRAGVHSRQLPKALGTADQAFVMVYPDMQWDELVLEKLKQKATIVDSVEALISQIRDTVEPGDEVICMSNGGFDNAPRRLADAIQQKPKQQKQRP</sequence>
<evidence type="ECO:0000259" key="12">
    <source>
        <dbReference type="Pfam" id="PF08245"/>
    </source>
</evidence>
<comment type="similarity">
    <text evidence="9">Belongs to the MurCDEF family. Mpl subfamily.</text>
</comment>
<feature type="domain" description="Mur ligase N-terminal catalytic" evidence="10">
    <location>
        <begin position="2"/>
        <end position="99"/>
    </location>
</feature>
<dbReference type="Pfam" id="PF08245">
    <property type="entry name" value="Mur_ligase_M"/>
    <property type="match status" value="1"/>
</dbReference>
<keyword evidence="1 9" id="KW-0436">Ligase</keyword>
<comment type="function">
    <text evidence="9">Reutilizes the intact tripeptide L-alanyl-gamma-D-glutamyl-meso-diaminopimelate by linking it to UDP-N-acetylmuramate.</text>
</comment>
<dbReference type="Pfam" id="PF01225">
    <property type="entry name" value="Mur_ligase"/>
    <property type="match status" value="1"/>
</dbReference>
<dbReference type="Gene3D" id="3.40.50.720">
    <property type="entry name" value="NAD(P)-binding Rossmann-like Domain"/>
    <property type="match status" value="1"/>
</dbReference>
<accession>A0A917FSP6</accession>
<dbReference type="PANTHER" id="PTHR43445:SF5">
    <property type="entry name" value="UDP-N-ACETYLMURAMATE--L-ALANYL-GAMMA-D-GLUTAMYL-MESO-2,6-DIAMINOHEPTANDIOATE LIGASE"/>
    <property type="match status" value="1"/>
</dbReference>
<dbReference type="GO" id="GO:0009254">
    <property type="term" value="P:peptidoglycan turnover"/>
    <property type="evidence" value="ECO:0007669"/>
    <property type="project" value="UniProtKB-UniRule"/>
</dbReference>
<evidence type="ECO:0000256" key="6">
    <source>
        <dbReference type="ARBA" id="ARBA00022984"/>
    </source>
</evidence>
<dbReference type="HAMAP" id="MF_02020">
    <property type="entry name" value="Mpl"/>
    <property type="match status" value="1"/>
</dbReference>
<comment type="catalytic activity">
    <reaction evidence="9">
        <text>UDP-N-acetyl-alpha-D-muramate + L-alanyl-gamma-D-glutamyl-meso-2,6-diaminopimelate + ATP = UDP-N-acetyl-alpha-D-muramoyl-L-alanyl-gamma-D-glutamyl-meso-2,6-diaminopimelate + ADP + phosphate + H(+)</text>
        <dbReference type="Rhea" id="RHEA:29563"/>
        <dbReference type="ChEBI" id="CHEBI:15378"/>
        <dbReference type="ChEBI" id="CHEBI:30616"/>
        <dbReference type="ChEBI" id="CHEBI:43474"/>
        <dbReference type="ChEBI" id="CHEBI:61401"/>
        <dbReference type="ChEBI" id="CHEBI:70757"/>
        <dbReference type="ChEBI" id="CHEBI:83905"/>
        <dbReference type="ChEBI" id="CHEBI:456216"/>
        <dbReference type="EC" id="6.3.2.45"/>
    </reaction>
</comment>
<evidence type="ECO:0000256" key="3">
    <source>
        <dbReference type="ARBA" id="ARBA00022741"/>
    </source>
</evidence>
<evidence type="ECO:0000256" key="5">
    <source>
        <dbReference type="ARBA" id="ARBA00022960"/>
    </source>
</evidence>
<keyword evidence="8 9" id="KW-0961">Cell wall biogenesis/degradation</keyword>
<comment type="pathway">
    <text evidence="9">Cell wall biogenesis; peptidoglycan recycling.</text>
</comment>
<dbReference type="PANTHER" id="PTHR43445">
    <property type="entry name" value="UDP-N-ACETYLMURAMATE--L-ALANINE LIGASE-RELATED"/>
    <property type="match status" value="1"/>
</dbReference>
<dbReference type="InterPro" id="IPR005757">
    <property type="entry name" value="Mpl"/>
</dbReference>
<evidence type="ECO:0000259" key="10">
    <source>
        <dbReference type="Pfam" id="PF01225"/>
    </source>
</evidence>
<dbReference type="GO" id="GO:0008360">
    <property type="term" value="P:regulation of cell shape"/>
    <property type="evidence" value="ECO:0007669"/>
    <property type="project" value="UniProtKB-KW"/>
</dbReference>
<feature type="domain" description="Mur ligase central" evidence="12">
    <location>
        <begin position="108"/>
        <end position="293"/>
    </location>
</feature>
<dbReference type="GO" id="GO:0106418">
    <property type="term" value="F:UDP-N-acetylmuramate-L-alanyl-gamma-D-glutamyl-meso-2,6-diaminoheptanedioate ligase activity"/>
    <property type="evidence" value="ECO:0007669"/>
    <property type="project" value="UniProtKB-EC"/>
</dbReference>
<proteinExistence type="inferred from homology"/>
<dbReference type="InterPro" id="IPR036615">
    <property type="entry name" value="Mur_ligase_C_dom_sf"/>
</dbReference>
<keyword evidence="14" id="KW-1185">Reference proteome</keyword>
<dbReference type="EC" id="6.3.2.45" evidence="9"/>
<dbReference type="InterPro" id="IPR013221">
    <property type="entry name" value="Mur_ligase_cen"/>
</dbReference>
<dbReference type="SUPFAM" id="SSF51984">
    <property type="entry name" value="MurCD N-terminal domain"/>
    <property type="match status" value="1"/>
</dbReference>
<feature type="binding site" evidence="9">
    <location>
        <begin position="110"/>
        <end position="116"/>
    </location>
    <ligand>
        <name>ATP</name>
        <dbReference type="ChEBI" id="CHEBI:30616"/>
    </ligand>
</feature>
<dbReference type="InterPro" id="IPR036565">
    <property type="entry name" value="Mur-like_cat_sf"/>
</dbReference>
<evidence type="ECO:0000256" key="2">
    <source>
        <dbReference type="ARBA" id="ARBA00022618"/>
    </source>
</evidence>
<keyword evidence="2 9" id="KW-0132">Cell division</keyword>
<comment type="cofactor">
    <cofactor evidence="9">
        <name>Mg(2+)</name>
        <dbReference type="ChEBI" id="CHEBI:18420"/>
    </cofactor>
</comment>
<feature type="domain" description="Mur ligase C-terminal" evidence="11">
    <location>
        <begin position="315"/>
        <end position="435"/>
    </location>
</feature>
<dbReference type="NCBIfam" id="TIGR01081">
    <property type="entry name" value="mpl"/>
    <property type="match status" value="1"/>
</dbReference>
<dbReference type="RefSeq" id="WP_188365594.1">
    <property type="nucleotide sequence ID" value="NZ_BAABJF010000010.1"/>
</dbReference>
<dbReference type="SUPFAM" id="SSF53623">
    <property type="entry name" value="MurD-like peptide ligases, catalytic domain"/>
    <property type="match status" value="1"/>
</dbReference>
<gene>
    <name evidence="9 13" type="primary">mpl</name>
    <name evidence="13" type="ORF">GCM10011365_19940</name>
</gene>
<keyword evidence="5 9" id="KW-0133">Cell shape</keyword>
<keyword evidence="3 9" id="KW-0547">Nucleotide-binding</keyword>
<dbReference type="Gene3D" id="3.40.1190.10">
    <property type="entry name" value="Mur-like, catalytic domain"/>
    <property type="match status" value="1"/>
</dbReference>
<evidence type="ECO:0000313" key="14">
    <source>
        <dbReference type="Proteomes" id="UP000605253"/>
    </source>
</evidence>
<protein>
    <recommendedName>
        <fullName evidence="9">UDP-N-acetylmuramate--L-alanyl-gamma-D-glutamyl-meso-2,6-diaminoheptandioate ligase</fullName>
        <ecNumber evidence="9">6.3.2.45</ecNumber>
    </recommendedName>
    <alternativeName>
        <fullName evidence="9">Murein peptide ligase</fullName>
    </alternativeName>
    <alternativeName>
        <fullName evidence="9">UDP-N-acetylmuramate:L-alanyl-gamma-D-glutamyl-meso-diaminopimelate ligase</fullName>
    </alternativeName>
</protein>
<dbReference type="InterPro" id="IPR000713">
    <property type="entry name" value="Mur_ligase_N"/>
</dbReference>
<evidence type="ECO:0000256" key="4">
    <source>
        <dbReference type="ARBA" id="ARBA00022840"/>
    </source>
</evidence>
<evidence type="ECO:0000256" key="1">
    <source>
        <dbReference type="ARBA" id="ARBA00022598"/>
    </source>
</evidence>
<evidence type="ECO:0000256" key="8">
    <source>
        <dbReference type="ARBA" id="ARBA00023316"/>
    </source>
</evidence>
<dbReference type="InterPro" id="IPR050061">
    <property type="entry name" value="MurCDEF_pg_biosynth"/>
</dbReference>
<keyword evidence="6 9" id="KW-0573">Peptidoglycan synthesis</keyword>
<reference evidence="13" key="2">
    <citation type="submission" date="2020-09" db="EMBL/GenBank/DDBJ databases">
        <authorList>
            <person name="Sun Q."/>
            <person name="Zhou Y."/>
        </authorList>
    </citation>
    <scope>NUCLEOTIDE SEQUENCE</scope>
    <source>
        <strain evidence="13">CGMCC 1.12181</strain>
    </source>
</reference>